<evidence type="ECO:0000256" key="1">
    <source>
        <dbReference type="SAM" id="Coils"/>
    </source>
</evidence>
<reference evidence="3 4" key="1">
    <citation type="journal article" date="2010" name="Cell">
        <title>The genome of Naegleria gruberi illuminates early eukaryotic versatility.</title>
        <authorList>
            <person name="Fritz-Laylin L.K."/>
            <person name="Prochnik S.E."/>
            <person name="Ginger M.L."/>
            <person name="Dacks J.B."/>
            <person name="Carpenter M.L."/>
            <person name="Field M.C."/>
            <person name="Kuo A."/>
            <person name="Paredez A."/>
            <person name="Chapman J."/>
            <person name="Pham J."/>
            <person name="Shu S."/>
            <person name="Neupane R."/>
            <person name="Cipriano M."/>
            <person name="Mancuso J."/>
            <person name="Tu H."/>
            <person name="Salamov A."/>
            <person name="Lindquist E."/>
            <person name="Shapiro H."/>
            <person name="Lucas S."/>
            <person name="Grigoriev I.V."/>
            <person name="Cande W.Z."/>
            <person name="Fulton C."/>
            <person name="Rokhsar D.S."/>
            <person name="Dawson S.C."/>
        </authorList>
    </citation>
    <scope>NUCLEOTIDE SEQUENCE [LARGE SCALE GENOMIC DNA]</scope>
    <source>
        <strain evidence="3 4">NEG-M</strain>
    </source>
</reference>
<dbReference type="Proteomes" id="UP000006671">
    <property type="component" value="Unassembled WGS sequence"/>
</dbReference>
<sequence length="541" mass="63724">MRPTMEDLIISHYLPIKRWIYVMNEILTEEELKFIENQKEKLKILELELKKNLEMVEKYSNEVYNQKVPYMDELLEQYFGGDESVPSFQLPNVKPSWKNDGKSLESYENSHSLNQDMENLLRDEFIKGKIHREELMLKEPSEFLKIFETGMELVKPHAQRSIESVLRFSPFKSSIPIWKLQNRLSFIRTLLVFPHLNIEKYGKFSTDKAVKDFISMNKGNFYFSLFKDNENSFVRIQCHEGDKKSKSFGTIYIVKGRKKENSTEDFPCKTFTIKEGRTPAMVIVLYGNDTKLNSLEYRALIRSLAFSLHELILLNLNNFTELDTLSSNFKHVIPFLFETIATDSKMSIFDIGFNTVRVAKFFNKKFTRPLETREEFIKNILLLKLFLVHYKTEVDPVQFFNDEFVNYLKQLPNLETLEISKNVNYASLLSKKDIERPHKTFNILLSRILAGQLFEIYQLADYEGRKEIILRLLNHSPNRNGEWSIDDLLKLTKTEQIYPDYFASKRFRTSSTETNAAVIALTLKLILIYLLYLVGCRYLQQ</sequence>
<feature type="transmembrane region" description="Helical" evidence="2">
    <location>
        <begin position="516"/>
        <end position="535"/>
    </location>
</feature>
<dbReference type="AlphaFoldDB" id="D2VXM3"/>
<keyword evidence="2" id="KW-0472">Membrane</keyword>
<dbReference type="KEGG" id="ngr:NAEGRDRAFT_73801"/>
<protein>
    <submittedName>
        <fullName evidence="3">Predicted protein</fullName>
    </submittedName>
</protein>
<dbReference type="InParanoid" id="D2VXM3"/>
<feature type="coiled-coil region" evidence="1">
    <location>
        <begin position="32"/>
        <end position="62"/>
    </location>
</feature>
<dbReference type="GeneID" id="8858312"/>
<evidence type="ECO:0000256" key="2">
    <source>
        <dbReference type="SAM" id="Phobius"/>
    </source>
</evidence>
<accession>D2VXM3</accession>
<organism evidence="4">
    <name type="scientific">Naegleria gruberi</name>
    <name type="common">Amoeba</name>
    <dbReference type="NCBI Taxonomy" id="5762"/>
    <lineage>
        <taxon>Eukaryota</taxon>
        <taxon>Discoba</taxon>
        <taxon>Heterolobosea</taxon>
        <taxon>Tetramitia</taxon>
        <taxon>Eutetramitia</taxon>
        <taxon>Vahlkampfiidae</taxon>
        <taxon>Naegleria</taxon>
    </lineage>
</organism>
<evidence type="ECO:0000313" key="4">
    <source>
        <dbReference type="Proteomes" id="UP000006671"/>
    </source>
</evidence>
<name>D2VXM3_NAEGR</name>
<proteinExistence type="predicted"/>
<keyword evidence="1" id="KW-0175">Coiled coil</keyword>
<evidence type="ECO:0000313" key="3">
    <source>
        <dbReference type="EMBL" id="EFC38530.1"/>
    </source>
</evidence>
<dbReference type="EMBL" id="GG738907">
    <property type="protein sequence ID" value="EFC38530.1"/>
    <property type="molecule type" value="Genomic_DNA"/>
</dbReference>
<keyword evidence="4" id="KW-1185">Reference proteome</keyword>
<gene>
    <name evidence="3" type="ORF">NAEGRDRAFT_73801</name>
</gene>
<dbReference type="VEuPathDB" id="AmoebaDB:NAEGRDRAFT_73801"/>
<keyword evidence="2" id="KW-0812">Transmembrane</keyword>
<dbReference type="RefSeq" id="XP_002671274.1">
    <property type="nucleotide sequence ID" value="XM_002671228.1"/>
</dbReference>
<keyword evidence="2" id="KW-1133">Transmembrane helix</keyword>